<keyword evidence="3" id="KW-0378">Hydrolase</keyword>
<dbReference type="GO" id="GO:0008233">
    <property type="term" value="F:peptidase activity"/>
    <property type="evidence" value="ECO:0007669"/>
    <property type="project" value="UniProtKB-KW"/>
</dbReference>
<feature type="domain" description="Prohead serine protease" evidence="4">
    <location>
        <begin position="13"/>
        <end position="160"/>
    </location>
</feature>
<organism evidence="5 6">
    <name type="scientific">Hafnia alvei FB1</name>
    <dbReference type="NCBI Taxonomy" id="1453496"/>
    <lineage>
        <taxon>Bacteria</taxon>
        <taxon>Pseudomonadati</taxon>
        <taxon>Pseudomonadota</taxon>
        <taxon>Gammaproteobacteria</taxon>
        <taxon>Enterobacterales</taxon>
        <taxon>Hafniaceae</taxon>
        <taxon>Hafnia</taxon>
    </lineage>
</organism>
<sequence>MTMIKQRLDVPLKLKSVNDSGEFEGYGSVFGVKDCFDDIVVPGAFTKSLSLWREKGSLPAMLWQHDMQEPIGIYTEMKEDEVGLFVRGRLLIDDDPLAKRAHAHMKAGSLTGLSIGYALKDYEYDRTKEAFLLKEIDLWEVSPVTFPANDEARVSDVKSAFARGETPSPKSIERVLRDVGLSKSQAKAFMADGYSALSQRDAGDLSAALNALKSINFNQE</sequence>
<dbReference type="GO" id="GO:0006508">
    <property type="term" value="P:proteolysis"/>
    <property type="evidence" value="ECO:0007669"/>
    <property type="project" value="UniProtKB-KW"/>
</dbReference>
<dbReference type="EMBL" id="CP009706">
    <property type="protein sequence ID" value="AIU73613.1"/>
    <property type="molecule type" value="Genomic_DNA"/>
</dbReference>
<reference evidence="5 6" key="1">
    <citation type="journal article" date="2014" name="Gut Pathog.">
        <title>Gene clusters of Hafnia alvei strain FB1 important in survival and pathogenesis: a draft genome perspective.</title>
        <authorList>
            <person name="Tan J.Y."/>
            <person name="Yin W.F."/>
            <person name="Chan K.G."/>
        </authorList>
    </citation>
    <scope>NUCLEOTIDE SEQUENCE [LARGE SCALE GENOMIC DNA]</scope>
    <source>
        <strain evidence="5 6">FB1</strain>
    </source>
</reference>
<dbReference type="GeneID" id="56890735"/>
<accession>A0A097R4I6</accession>
<dbReference type="PATRIC" id="fig|1453496.5.peg.3119"/>
<dbReference type="Proteomes" id="UP000029986">
    <property type="component" value="Chromosome"/>
</dbReference>
<name>A0A097R4I6_HAFAL</name>
<gene>
    <name evidence="5" type="ORF">AT03_15250</name>
</gene>
<evidence type="ECO:0000256" key="3">
    <source>
        <dbReference type="ARBA" id="ARBA00022801"/>
    </source>
</evidence>
<keyword evidence="6" id="KW-1185">Reference proteome</keyword>
<evidence type="ECO:0000313" key="5">
    <source>
        <dbReference type="EMBL" id="AIU73613.1"/>
    </source>
</evidence>
<dbReference type="AlphaFoldDB" id="A0A097R4I6"/>
<dbReference type="Pfam" id="PF04586">
    <property type="entry name" value="Peptidase_S78"/>
    <property type="match status" value="1"/>
</dbReference>
<keyword evidence="2" id="KW-0645">Protease</keyword>
<evidence type="ECO:0000256" key="2">
    <source>
        <dbReference type="ARBA" id="ARBA00022670"/>
    </source>
</evidence>
<dbReference type="KEGG" id="hav:AT03_15250"/>
<dbReference type="NCBIfam" id="TIGR01543">
    <property type="entry name" value="proheadase_HK97"/>
    <property type="match status" value="1"/>
</dbReference>
<protein>
    <submittedName>
        <fullName evidence="5">Primosome assembly protein PriA</fullName>
    </submittedName>
</protein>
<dbReference type="OrthoDB" id="9804926at2"/>
<dbReference type="HOGENOM" id="CLU_073043_1_0_6"/>
<dbReference type="MEROPS" id="S78.001"/>
<evidence type="ECO:0000313" key="6">
    <source>
        <dbReference type="Proteomes" id="UP000029986"/>
    </source>
</evidence>
<evidence type="ECO:0000256" key="1">
    <source>
        <dbReference type="ARBA" id="ARBA00022612"/>
    </source>
</evidence>
<dbReference type="InterPro" id="IPR006433">
    <property type="entry name" value="Prohead_protease"/>
</dbReference>
<proteinExistence type="predicted"/>
<dbReference type="eggNOG" id="COG3740">
    <property type="taxonomic scope" value="Bacteria"/>
</dbReference>
<evidence type="ECO:0000259" key="4">
    <source>
        <dbReference type="Pfam" id="PF04586"/>
    </source>
</evidence>
<dbReference type="InterPro" id="IPR054613">
    <property type="entry name" value="Peptidase_S78_dom"/>
</dbReference>
<dbReference type="RefSeq" id="WP_025797691.1">
    <property type="nucleotide sequence ID" value="NZ_CP009706.1"/>
</dbReference>
<keyword evidence="1" id="KW-1188">Viral release from host cell</keyword>